<reference evidence="2 3" key="1">
    <citation type="submission" date="2018-02" db="EMBL/GenBank/DDBJ databases">
        <title>The genomes of Aspergillus section Nigri reveals drivers in fungal speciation.</title>
        <authorList>
            <consortium name="DOE Joint Genome Institute"/>
            <person name="Vesth T.C."/>
            <person name="Nybo J."/>
            <person name="Theobald S."/>
            <person name="Brandl J."/>
            <person name="Frisvad J.C."/>
            <person name="Nielsen K.F."/>
            <person name="Lyhne E.K."/>
            <person name="Kogle M.E."/>
            <person name="Kuo A."/>
            <person name="Riley R."/>
            <person name="Clum A."/>
            <person name="Nolan M."/>
            <person name="Lipzen A."/>
            <person name="Salamov A."/>
            <person name="Henrissat B."/>
            <person name="Wiebenga A."/>
            <person name="De vries R.P."/>
            <person name="Grigoriev I.V."/>
            <person name="Mortensen U.H."/>
            <person name="Andersen M.R."/>
            <person name="Baker S.E."/>
        </authorList>
    </citation>
    <scope>NUCLEOTIDE SEQUENCE [LARGE SCALE GENOMIC DNA]</scope>
    <source>
        <strain evidence="2 3">CBS 707.79</strain>
    </source>
</reference>
<evidence type="ECO:0000256" key="1">
    <source>
        <dbReference type="SAM" id="Phobius"/>
    </source>
</evidence>
<keyword evidence="1" id="KW-1133">Transmembrane helix</keyword>
<evidence type="ECO:0000313" key="3">
    <source>
        <dbReference type="Proteomes" id="UP000247810"/>
    </source>
</evidence>
<dbReference type="Proteomes" id="UP000247810">
    <property type="component" value="Unassembled WGS sequence"/>
</dbReference>
<feature type="transmembrane region" description="Helical" evidence="1">
    <location>
        <begin position="86"/>
        <end position="114"/>
    </location>
</feature>
<keyword evidence="1" id="KW-0812">Transmembrane</keyword>
<name>A0A319DLK8_9EURO</name>
<keyword evidence="1" id="KW-0472">Membrane</keyword>
<accession>A0A319DLK8</accession>
<organism evidence="2 3">
    <name type="scientific">Aspergillus ellipticus CBS 707.79</name>
    <dbReference type="NCBI Taxonomy" id="1448320"/>
    <lineage>
        <taxon>Eukaryota</taxon>
        <taxon>Fungi</taxon>
        <taxon>Dikarya</taxon>
        <taxon>Ascomycota</taxon>
        <taxon>Pezizomycotina</taxon>
        <taxon>Eurotiomycetes</taxon>
        <taxon>Eurotiomycetidae</taxon>
        <taxon>Eurotiales</taxon>
        <taxon>Aspergillaceae</taxon>
        <taxon>Aspergillus</taxon>
        <taxon>Aspergillus subgen. Circumdati</taxon>
    </lineage>
</organism>
<sequence>MAHHSEKLIDLGTEQPSSPVESGVLNPLLFLLAARRGIETDPSLPPDNIPLDSGLSYRGDSGVKTHSPLCPRLICEVGRLGFFPKLLTLCVIGLIGSIVTAFSMLAIVICSGKVPFGLHRQADIQLAFILGGMITAVASSPFVFLTGVYVRRHDAAAIAPQFDPNSYQSRLATAMSQHGLLHKEMVTATREEVDKDCSKNGSLFEKFTISKLVDPQDRRFVHDVVVRFFANGQVWLQFKPESYAQPAMVISCGHTQPVMMVPHVEEEKDKKR</sequence>
<feature type="transmembrane region" description="Helical" evidence="1">
    <location>
        <begin position="126"/>
        <end position="150"/>
    </location>
</feature>
<dbReference type="OrthoDB" id="4501070at2759"/>
<evidence type="ECO:0000313" key="2">
    <source>
        <dbReference type="EMBL" id="PYH98430.1"/>
    </source>
</evidence>
<gene>
    <name evidence="2" type="ORF">BO71DRAFT_395225</name>
</gene>
<dbReference type="AlphaFoldDB" id="A0A319DLK8"/>
<proteinExistence type="predicted"/>
<protein>
    <submittedName>
        <fullName evidence="2">Uncharacterized protein</fullName>
    </submittedName>
</protein>
<keyword evidence="3" id="KW-1185">Reference proteome</keyword>
<dbReference type="EMBL" id="KZ825811">
    <property type="protein sequence ID" value="PYH98430.1"/>
    <property type="molecule type" value="Genomic_DNA"/>
</dbReference>
<dbReference type="VEuPathDB" id="FungiDB:BO71DRAFT_395225"/>